<feature type="chain" id="PRO_5043823658" description="Lipoprotein" evidence="1">
    <location>
        <begin position="23"/>
        <end position="118"/>
    </location>
</feature>
<dbReference type="Proteomes" id="UP001219389">
    <property type="component" value="Unassembled WGS sequence"/>
</dbReference>
<proteinExistence type="predicted"/>
<evidence type="ECO:0000256" key="1">
    <source>
        <dbReference type="SAM" id="SignalP"/>
    </source>
</evidence>
<organism evidence="2 3">
    <name type="scientific">Bacteroides ovatus</name>
    <dbReference type="NCBI Taxonomy" id="28116"/>
    <lineage>
        <taxon>Bacteria</taxon>
        <taxon>Pseudomonadati</taxon>
        <taxon>Bacteroidota</taxon>
        <taxon>Bacteroidia</taxon>
        <taxon>Bacteroidales</taxon>
        <taxon>Bacteroidaceae</taxon>
        <taxon>Bacteroides</taxon>
    </lineage>
</organism>
<dbReference type="AlphaFoldDB" id="A0AAW6HND1"/>
<name>A0AAW6HND1_BACOV</name>
<keyword evidence="1" id="KW-0732">Signal</keyword>
<feature type="signal peptide" evidence="1">
    <location>
        <begin position="1"/>
        <end position="22"/>
    </location>
</feature>
<accession>A0AAW6HND1</accession>
<gene>
    <name evidence="2" type="ORF">PO382_25225</name>
</gene>
<comment type="caution">
    <text evidence="2">The sequence shown here is derived from an EMBL/GenBank/DDBJ whole genome shotgun (WGS) entry which is preliminary data.</text>
</comment>
<dbReference type="EMBL" id="JAQNZF010000060">
    <property type="protein sequence ID" value="MDC2745498.1"/>
    <property type="molecule type" value="Genomic_DNA"/>
</dbReference>
<protein>
    <recommendedName>
        <fullName evidence="4">Lipoprotein</fullName>
    </recommendedName>
</protein>
<evidence type="ECO:0000313" key="2">
    <source>
        <dbReference type="EMBL" id="MDC2745498.1"/>
    </source>
</evidence>
<dbReference type="RefSeq" id="WP_061447750.1">
    <property type="nucleotide sequence ID" value="NZ_CAXTIO010000037.1"/>
</dbReference>
<dbReference type="PROSITE" id="PS51257">
    <property type="entry name" value="PROKAR_LIPOPROTEIN"/>
    <property type="match status" value="1"/>
</dbReference>
<sequence length="118" mass="13094">MKKFLSMTLLFTAMFLTFSACSSDDDETTYTLVYNASTWGNYAETVRIFECTDNGDKIFNSSVECKKGYEETFTAQPNVSKVKITIGSKWVQQVFLLKKGGNTTITIDGSTVVGPNEP</sequence>
<evidence type="ECO:0000313" key="3">
    <source>
        <dbReference type="Proteomes" id="UP001219389"/>
    </source>
</evidence>
<evidence type="ECO:0008006" key="4">
    <source>
        <dbReference type="Google" id="ProtNLM"/>
    </source>
</evidence>
<reference evidence="2" key="1">
    <citation type="submission" date="2022-10" db="EMBL/GenBank/DDBJ databases">
        <title>Human gut microbiome strain richness.</title>
        <authorList>
            <person name="Chen-Liaw A."/>
        </authorList>
    </citation>
    <scope>NUCLEOTIDE SEQUENCE</scope>
    <source>
        <strain evidence="2">BSD2780120875st1_E1_BSD2780120875_150330</strain>
    </source>
</reference>